<dbReference type="GO" id="GO:0008237">
    <property type="term" value="F:metallopeptidase activity"/>
    <property type="evidence" value="ECO:0007669"/>
    <property type="project" value="UniProtKB-KW"/>
</dbReference>
<feature type="signal peptide" evidence="1">
    <location>
        <begin position="1"/>
        <end position="20"/>
    </location>
</feature>
<keyword evidence="2" id="KW-0645">Protease</keyword>
<evidence type="ECO:0000313" key="3">
    <source>
        <dbReference type="Proteomes" id="UP000321790"/>
    </source>
</evidence>
<accession>A0A5C7APK3</accession>
<dbReference type="EMBL" id="VOSC01000025">
    <property type="protein sequence ID" value="TXE09894.1"/>
    <property type="molecule type" value="Genomic_DNA"/>
</dbReference>
<dbReference type="GO" id="GO:0006508">
    <property type="term" value="P:proteolysis"/>
    <property type="evidence" value="ECO:0007669"/>
    <property type="project" value="UniProtKB-KW"/>
</dbReference>
<dbReference type="Proteomes" id="UP000321790">
    <property type="component" value="Unassembled WGS sequence"/>
</dbReference>
<gene>
    <name evidence="2" type="ORF">FUA26_10430</name>
</gene>
<name>A0A5C7APK3_9FLAO</name>
<proteinExistence type="predicted"/>
<dbReference type="PROSITE" id="PS51257">
    <property type="entry name" value="PROKAR_LIPOPROTEIN"/>
    <property type="match status" value="1"/>
</dbReference>
<reference evidence="3" key="1">
    <citation type="submission" date="2019-08" db="EMBL/GenBank/DDBJ databases">
        <title>Seonamhaeicola sediminis sp. nov., isolated from marine sediment.</title>
        <authorList>
            <person name="Cao W.R."/>
        </authorList>
    </citation>
    <scope>NUCLEOTIDE SEQUENCE [LARGE SCALE GENOMIC DNA]</scope>
    <source>
        <strain evidence="3">Gy8</strain>
    </source>
</reference>
<sequence>MKLKLITLLAFTLIVFGCTKDDDAESTNTNNGVNKNLNRQETGSSANAILSSNTFKSLVIELVFIEGFEPTQTAINNLVSFINNTSNKPNGITVQKRAIPATGKDTYTINEIADIERQQRQLYNTDTQIAIWALFVNGKSSNDSNNTVTLGSAYWNTSFVIYQETIENLSNGPFEPERTLLETTVITHEFGHLLGLTNAGTDMQNDHEDEEHPRHCNEQDCLMYWAAESGASISNMSNMNTAPQLDAQCLADLKANGGK</sequence>
<comment type="caution">
    <text evidence="2">The sequence shown here is derived from an EMBL/GenBank/DDBJ whole genome shotgun (WGS) entry which is preliminary data.</text>
</comment>
<dbReference type="AlphaFoldDB" id="A0A5C7APK3"/>
<organism evidence="2 3">
    <name type="scientific">Seonamhaeicola algicola</name>
    <dbReference type="NCBI Taxonomy" id="1719036"/>
    <lineage>
        <taxon>Bacteria</taxon>
        <taxon>Pseudomonadati</taxon>
        <taxon>Bacteroidota</taxon>
        <taxon>Flavobacteriia</taxon>
        <taxon>Flavobacteriales</taxon>
        <taxon>Flavobacteriaceae</taxon>
    </lineage>
</organism>
<keyword evidence="2" id="KW-0378">Hydrolase</keyword>
<dbReference type="RefSeq" id="WP_147135476.1">
    <property type="nucleotide sequence ID" value="NZ_VOSC01000025.1"/>
</dbReference>
<dbReference type="InterPro" id="IPR024079">
    <property type="entry name" value="MetalloPept_cat_dom_sf"/>
</dbReference>
<evidence type="ECO:0000313" key="2">
    <source>
        <dbReference type="EMBL" id="TXE09894.1"/>
    </source>
</evidence>
<keyword evidence="2" id="KW-0482">Metalloprotease</keyword>
<keyword evidence="1" id="KW-0732">Signal</keyword>
<dbReference type="OrthoDB" id="1121673at2"/>
<evidence type="ECO:0000256" key="1">
    <source>
        <dbReference type="SAM" id="SignalP"/>
    </source>
</evidence>
<protein>
    <submittedName>
        <fullName evidence="2">Membrane metalloprotease</fullName>
    </submittedName>
</protein>
<dbReference type="SUPFAM" id="SSF55486">
    <property type="entry name" value="Metalloproteases ('zincins'), catalytic domain"/>
    <property type="match status" value="1"/>
</dbReference>
<feature type="chain" id="PRO_5023129558" evidence="1">
    <location>
        <begin position="21"/>
        <end position="259"/>
    </location>
</feature>
<dbReference type="Gene3D" id="3.40.390.10">
    <property type="entry name" value="Collagenase (Catalytic Domain)"/>
    <property type="match status" value="1"/>
</dbReference>
<keyword evidence="3" id="KW-1185">Reference proteome</keyword>